<dbReference type="Pfam" id="PF17667">
    <property type="entry name" value="Pkinase_fungal"/>
    <property type="match status" value="1"/>
</dbReference>
<protein>
    <recommendedName>
        <fullName evidence="1">Fungal-type protein kinase domain-containing protein</fullName>
    </recommendedName>
</protein>
<evidence type="ECO:0000259" key="1">
    <source>
        <dbReference type="Pfam" id="PF17667"/>
    </source>
</evidence>
<dbReference type="STRING" id="230819.A0A5C3KCJ0"/>
<dbReference type="Proteomes" id="UP000307440">
    <property type="component" value="Unassembled WGS sequence"/>
</dbReference>
<sequence>MASFVEEVQLSESATKQQTGTLPFMAFDLLSSSPPRHLLLHDLESLFCILVWGACHYNFSEPDLEKRCKQTKNTPLDYIWFNDGVEGKKWTEIQKAIPKEFAAINKKAIIPLFAMFSYAYTEKLTWRKPKRGRPYEDETMEGMVTYKTFMMEMGEDPELWYGTPLFRSLPEGDSFPKHA</sequence>
<organism evidence="2 3">
    <name type="scientific">Coprinopsis marcescibilis</name>
    <name type="common">Agaric fungus</name>
    <name type="synonym">Psathyrella marcescibilis</name>
    <dbReference type="NCBI Taxonomy" id="230819"/>
    <lineage>
        <taxon>Eukaryota</taxon>
        <taxon>Fungi</taxon>
        <taxon>Dikarya</taxon>
        <taxon>Basidiomycota</taxon>
        <taxon>Agaricomycotina</taxon>
        <taxon>Agaricomycetes</taxon>
        <taxon>Agaricomycetidae</taxon>
        <taxon>Agaricales</taxon>
        <taxon>Agaricineae</taxon>
        <taxon>Psathyrellaceae</taxon>
        <taxon>Coprinopsis</taxon>
    </lineage>
</organism>
<dbReference type="EMBL" id="ML210461">
    <property type="protein sequence ID" value="TFK17805.1"/>
    <property type="molecule type" value="Genomic_DNA"/>
</dbReference>
<keyword evidence="3" id="KW-1185">Reference proteome</keyword>
<proteinExistence type="predicted"/>
<dbReference type="AlphaFoldDB" id="A0A5C3KCJ0"/>
<name>A0A5C3KCJ0_COPMA</name>
<feature type="domain" description="Fungal-type protein kinase" evidence="1">
    <location>
        <begin position="10"/>
        <end position="52"/>
    </location>
</feature>
<reference evidence="2 3" key="1">
    <citation type="journal article" date="2019" name="Nat. Ecol. Evol.">
        <title>Megaphylogeny resolves global patterns of mushroom evolution.</title>
        <authorList>
            <person name="Varga T."/>
            <person name="Krizsan K."/>
            <person name="Foldi C."/>
            <person name="Dima B."/>
            <person name="Sanchez-Garcia M."/>
            <person name="Sanchez-Ramirez S."/>
            <person name="Szollosi G.J."/>
            <person name="Szarkandi J.G."/>
            <person name="Papp V."/>
            <person name="Albert L."/>
            <person name="Andreopoulos W."/>
            <person name="Angelini C."/>
            <person name="Antonin V."/>
            <person name="Barry K.W."/>
            <person name="Bougher N.L."/>
            <person name="Buchanan P."/>
            <person name="Buyck B."/>
            <person name="Bense V."/>
            <person name="Catcheside P."/>
            <person name="Chovatia M."/>
            <person name="Cooper J."/>
            <person name="Damon W."/>
            <person name="Desjardin D."/>
            <person name="Finy P."/>
            <person name="Geml J."/>
            <person name="Haridas S."/>
            <person name="Hughes K."/>
            <person name="Justo A."/>
            <person name="Karasinski D."/>
            <person name="Kautmanova I."/>
            <person name="Kiss B."/>
            <person name="Kocsube S."/>
            <person name="Kotiranta H."/>
            <person name="LaButti K.M."/>
            <person name="Lechner B.E."/>
            <person name="Liimatainen K."/>
            <person name="Lipzen A."/>
            <person name="Lukacs Z."/>
            <person name="Mihaltcheva S."/>
            <person name="Morgado L.N."/>
            <person name="Niskanen T."/>
            <person name="Noordeloos M.E."/>
            <person name="Ohm R.A."/>
            <person name="Ortiz-Santana B."/>
            <person name="Ovrebo C."/>
            <person name="Racz N."/>
            <person name="Riley R."/>
            <person name="Savchenko A."/>
            <person name="Shiryaev A."/>
            <person name="Soop K."/>
            <person name="Spirin V."/>
            <person name="Szebenyi C."/>
            <person name="Tomsovsky M."/>
            <person name="Tulloss R.E."/>
            <person name="Uehling J."/>
            <person name="Grigoriev I.V."/>
            <person name="Vagvolgyi C."/>
            <person name="Papp T."/>
            <person name="Martin F.M."/>
            <person name="Miettinen O."/>
            <person name="Hibbett D.S."/>
            <person name="Nagy L.G."/>
        </authorList>
    </citation>
    <scope>NUCLEOTIDE SEQUENCE [LARGE SCALE GENOMIC DNA]</scope>
    <source>
        <strain evidence="2 3">CBS 121175</strain>
    </source>
</reference>
<evidence type="ECO:0000313" key="2">
    <source>
        <dbReference type="EMBL" id="TFK17805.1"/>
    </source>
</evidence>
<gene>
    <name evidence="2" type="ORF">FA15DRAFT_710452</name>
</gene>
<dbReference type="InterPro" id="IPR040976">
    <property type="entry name" value="Pkinase_fungal"/>
</dbReference>
<accession>A0A5C3KCJ0</accession>
<evidence type="ECO:0000313" key="3">
    <source>
        <dbReference type="Proteomes" id="UP000307440"/>
    </source>
</evidence>